<name>A0A7W6CHX8_9SPHN</name>
<dbReference type="InterPro" id="IPR041489">
    <property type="entry name" value="PDZ_6"/>
</dbReference>
<dbReference type="Proteomes" id="UP000548867">
    <property type="component" value="Unassembled WGS sequence"/>
</dbReference>
<keyword evidence="3 6" id="KW-0378">Hydrolase</keyword>
<evidence type="ECO:0008006" key="11">
    <source>
        <dbReference type="Google" id="ProtNLM"/>
    </source>
</evidence>
<feature type="domain" description="Peptidase M48" evidence="7">
    <location>
        <begin position="163"/>
        <end position="193"/>
    </location>
</feature>
<organism evidence="9 10">
    <name type="scientific">Novosphingobium sediminicola</name>
    <dbReference type="NCBI Taxonomy" id="563162"/>
    <lineage>
        <taxon>Bacteria</taxon>
        <taxon>Pseudomonadati</taxon>
        <taxon>Pseudomonadota</taxon>
        <taxon>Alphaproteobacteria</taxon>
        <taxon>Sphingomonadales</taxon>
        <taxon>Sphingomonadaceae</taxon>
        <taxon>Novosphingobium</taxon>
    </lineage>
</organism>
<proteinExistence type="inferred from homology"/>
<evidence type="ECO:0000313" key="9">
    <source>
        <dbReference type="EMBL" id="MBB3956819.1"/>
    </source>
</evidence>
<dbReference type="Pfam" id="PF17820">
    <property type="entry name" value="PDZ_6"/>
    <property type="match status" value="1"/>
</dbReference>
<comment type="caution">
    <text evidence="9">The sequence shown here is derived from an EMBL/GenBank/DDBJ whole genome shotgun (WGS) entry which is preliminary data.</text>
</comment>
<evidence type="ECO:0000256" key="5">
    <source>
        <dbReference type="ARBA" id="ARBA00023049"/>
    </source>
</evidence>
<gene>
    <name evidence="9" type="ORF">GGR38_003785</name>
</gene>
<evidence type="ECO:0000256" key="2">
    <source>
        <dbReference type="ARBA" id="ARBA00022723"/>
    </source>
</evidence>
<dbReference type="GO" id="GO:0006508">
    <property type="term" value="P:proteolysis"/>
    <property type="evidence" value="ECO:0007669"/>
    <property type="project" value="UniProtKB-KW"/>
</dbReference>
<dbReference type="Gene3D" id="2.30.42.10">
    <property type="match status" value="1"/>
</dbReference>
<evidence type="ECO:0000259" key="7">
    <source>
        <dbReference type="Pfam" id="PF01435"/>
    </source>
</evidence>
<sequence>MQQDLLAKGIYNRLALTNLECCPQTEPVTGMMLHDIASYNLAARPTIERRYALGNDLGVLAVVPGTAAERAGLLGGDRILSVGSTPTSTLYGNLIRKKASSARTEALELWLAKRLQEGAQKLAVQRQGTTVGITLVAPIGCAGHVQVEQAGGIDAWSDGRNSVIGADLLPYLTSDDEVAFVIAHEMSHNLLNQVAAIKGNLAAPKCLIKVIPLKISQESKADLIATIVLRNAGYRPEAGLNVLKKITILASKGNTSREQKMKRRQVYLQGILAVGEKNNDRQEKRPPEN</sequence>
<accession>A0A7W6CHX8</accession>
<keyword evidence="1 6" id="KW-0645">Protease</keyword>
<dbReference type="AlphaFoldDB" id="A0A7W6CHX8"/>
<dbReference type="GO" id="GO:0004222">
    <property type="term" value="F:metalloendopeptidase activity"/>
    <property type="evidence" value="ECO:0007669"/>
    <property type="project" value="InterPro"/>
</dbReference>
<evidence type="ECO:0000256" key="1">
    <source>
        <dbReference type="ARBA" id="ARBA00022670"/>
    </source>
</evidence>
<dbReference type="EMBL" id="JACIDX010000016">
    <property type="protein sequence ID" value="MBB3956819.1"/>
    <property type="molecule type" value="Genomic_DNA"/>
</dbReference>
<dbReference type="InterPro" id="IPR001915">
    <property type="entry name" value="Peptidase_M48"/>
</dbReference>
<keyword evidence="4 6" id="KW-0862">Zinc</keyword>
<evidence type="ECO:0000313" key="10">
    <source>
        <dbReference type="Proteomes" id="UP000548867"/>
    </source>
</evidence>
<comment type="cofactor">
    <cofactor evidence="6">
        <name>Zn(2+)</name>
        <dbReference type="ChEBI" id="CHEBI:29105"/>
    </cofactor>
    <text evidence="6">Binds 1 zinc ion per subunit.</text>
</comment>
<keyword evidence="2" id="KW-0479">Metal-binding</keyword>
<keyword evidence="5 6" id="KW-0482">Metalloprotease</keyword>
<evidence type="ECO:0000256" key="3">
    <source>
        <dbReference type="ARBA" id="ARBA00022801"/>
    </source>
</evidence>
<reference evidence="9 10" key="1">
    <citation type="submission" date="2020-08" db="EMBL/GenBank/DDBJ databases">
        <title>Genomic Encyclopedia of Type Strains, Phase IV (KMG-IV): sequencing the most valuable type-strain genomes for metagenomic binning, comparative biology and taxonomic classification.</title>
        <authorList>
            <person name="Goeker M."/>
        </authorList>
    </citation>
    <scope>NUCLEOTIDE SEQUENCE [LARGE SCALE GENOMIC DNA]</scope>
    <source>
        <strain evidence="9 10">DSM 27057</strain>
    </source>
</reference>
<evidence type="ECO:0000256" key="6">
    <source>
        <dbReference type="RuleBase" id="RU003983"/>
    </source>
</evidence>
<evidence type="ECO:0000256" key="4">
    <source>
        <dbReference type="ARBA" id="ARBA00022833"/>
    </source>
</evidence>
<dbReference type="SUPFAM" id="SSF50156">
    <property type="entry name" value="PDZ domain-like"/>
    <property type="match status" value="1"/>
</dbReference>
<dbReference type="Pfam" id="PF01435">
    <property type="entry name" value="Peptidase_M48"/>
    <property type="match status" value="1"/>
</dbReference>
<feature type="domain" description="PDZ" evidence="8">
    <location>
        <begin position="59"/>
        <end position="89"/>
    </location>
</feature>
<evidence type="ECO:0000259" key="8">
    <source>
        <dbReference type="Pfam" id="PF17820"/>
    </source>
</evidence>
<keyword evidence="10" id="KW-1185">Reference proteome</keyword>
<dbReference type="GO" id="GO:0046872">
    <property type="term" value="F:metal ion binding"/>
    <property type="evidence" value="ECO:0007669"/>
    <property type="project" value="UniProtKB-KW"/>
</dbReference>
<dbReference type="InterPro" id="IPR036034">
    <property type="entry name" value="PDZ_sf"/>
</dbReference>
<protein>
    <recommendedName>
        <fullName evidence="11">PDZ domain-containing protein</fullName>
    </recommendedName>
</protein>
<comment type="similarity">
    <text evidence="6">Belongs to the peptidase M48 family.</text>
</comment>